<dbReference type="Proteomes" id="UP001227964">
    <property type="component" value="Unassembled WGS sequence"/>
</dbReference>
<evidence type="ECO:0000313" key="1">
    <source>
        <dbReference type="EMBL" id="MDL0432856.1"/>
    </source>
</evidence>
<dbReference type="EMBL" id="JASSVS010000010">
    <property type="protein sequence ID" value="MDL0432856.1"/>
    <property type="molecule type" value="Genomic_DNA"/>
</dbReference>
<organism evidence="1 2">
    <name type="scientific">Marinobacter azerbaijanicus</name>
    <dbReference type="NCBI Taxonomy" id="3050455"/>
    <lineage>
        <taxon>Bacteria</taxon>
        <taxon>Pseudomonadati</taxon>
        <taxon>Pseudomonadota</taxon>
        <taxon>Gammaproteobacteria</taxon>
        <taxon>Pseudomonadales</taxon>
        <taxon>Marinobacteraceae</taxon>
        <taxon>Marinobacter</taxon>
    </lineage>
</organism>
<keyword evidence="2" id="KW-1185">Reference proteome</keyword>
<accession>A0ABT7IFA8</accession>
<proteinExistence type="predicted"/>
<gene>
    <name evidence="1" type="ORF">QPM17_17060</name>
</gene>
<dbReference type="RefSeq" id="WP_285392182.1">
    <property type="nucleotide sequence ID" value="NZ_JASSVS010000010.1"/>
</dbReference>
<comment type="caution">
    <text evidence="1">The sequence shown here is derived from an EMBL/GenBank/DDBJ whole genome shotgun (WGS) entry which is preliminary data.</text>
</comment>
<protein>
    <submittedName>
        <fullName evidence="1">Uncharacterized protein</fullName>
    </submittedName>
</protein>
<name>A0ABT7IFA8_9GAMM</name>
<evidence type="ECO:0000313" key="2">
    <source>
        <dbReference type="Proteomes" id="UP001227964"/>
    </source>
</evidence>
<sequence length="149" mass="17528">MSQYRFYRDGLKFTVTRDRRPYCHGKVVLSLSTYNFTFADEEDNEYSMVASGLFFWRSIKLYINGTFQENYTLSESKTSQIRLDSRMFVRIRGEYVHHIDKSREHDEHGKCLYSWQGTPRSIEREVICLVVLRFISGMQSSYSSATAGI</sequence>
<reference evidence="1 2" key="1">
    <citation type="submission" date="2023-06" db="EMBL/GenBank/DDBJ databases">
        <title>Marinobacter azerbaijanicus a moderately halophilic, isolated from Urmia Lake in Azerbaijan region of Iran.</title>
        <authorList>
            <person name="Sanchez-Porro C."/>
            <person name="Aghdam E.M."/>
            <person name="Saheb S.M."/>
            <person name="Tarhriz V."/>
            <person name="Kazemi E."/>
            <person name="Ammozegar M.A."/>
            <person name="Ventosa A."/>
            <person name="Hejazi M.S."/>
        </authorList>
    </citation>
    <scope>NUCLEOTIDE SEQUENCE [LARGE SCALE GENOMIC DNA]</scope>
    <source>
        <strain evidence="1 2">TBZ242</strain>
    </source>
</reference>